<accession>A0A940NJD4</accession>
<evidence type="ECO:0000313" key="2">
    <source>
        <dbReference type="Proteomes" id="UP000682134"/>
    </source>
</evidence>
<protein>
    <submittedName>
        <fullName evidence="1">Uncharacterized protein</fullName>
    </submittedName>
</protein>
<organism evidence="1 2">
    <name type="scientific">Gottfriedia endophytica</name>
    <dbReference type="NCBI Taxonomy" id="2820819"/>
    <lineage>
        <taxon>Bacteria</taxon>
        <taxon>Bacillati</taxon>
        <taxon>Bacillota</taxon>
        <taxon>Bacilli</taxon>
        <taxon>Bacillales</taxon>
        <taxon>Bacillaceae</taxon>
        <taxon>Gottfriedia</taxon>
    </lineage>
</organism>
<evidence type="ECO:0000313" key="1">
    <source>
        <dbReference type="EMBL" id="MBP0726399.1"/>
    </source>
</evidence>
<reference evidence="1" key="1">
    <citation type="submission" date="2021-04" db="EMBL/GenBank/DDBJ databases">
        <title>Genome seq and assembly of Bacillus sp.</title>
        <authorList>
            <person name="Chhetri G."/>
        </authorList>
    </citation>
    <scope>NUCLEOTIDE SEQUENCE</scope>
    <source>
        <strain evidence="1">RG28</strain>
    </source>
</reference>
<gene>
    <name evidence="1" type="ORF">J5Y03_14650</name>
</gene>
<comment type="caution">
    <text evidence="1">The sequence shown here is derived from an EMBL/GenBank/DDBJ whole genome shotgun (WGS) entry which is preliminary data.</text>
</comment>
<name>A0A940NJD4_9BACI</name>
<dbReference type="RefSeq" id="WP_209406745.1">
    <property type="nucleotide sequence ID" value="NZ_JAGIYQ010000011.1"/>
</dbReference>
<sequence>MAMEKNKTEIRFKKLPLLISDMKKKEWIIESFPFKYKEVEYIVILTLFKLNEIKPNNFAIAKVEFILSSNIKQSIMAYVDFYNVHFYSTKDFCYFFGVELKNINRDIFNYFSEVFAPFIPKEKLLIKSNVERRLIGSRVEGNNPNAIYCYDVRRNGTNKDGSPNKRSIENSNKARILRPYLYEHYFKDSNLSFFFSDKQEDERTDPVIMKIFSKR</sequence>
<dbReference type="EMBL" id="JAGIYQ010000011">
    <property type="protein sequence ID" value="MBP0726399.1"/>
    <property type="molecule type" value="Genomic_DNA"/>
</dbReference>
<dbReference type="InterPro" id="IPR046100">
    <property type="entry name" value="DUF6037"/>
</dbReference>
<dbReference type="Pfam" id="PF19503">
    <property type="entry name" value="DUF6037"/>
    <property type="match status" value="1"/>
</dbReference>
<dbReference type="Proteomes" id="UP000682134">
    <property type="component" value="Unassembled WGS sequence"/>
</dbReference>
<proteinExistence type="predicted"/>
<dbReference type="AlphaFoldDB" id="A0A940NJD4"/>
<keyword evidence="2" id="KW-1185">Reference proteome</keyword>